<dbReference type="Proteomes" id="UP000191691">
    <property type="component" value="Unassembled WGS sequence"/>
</dbReference>
<dbReference type="STRING" id="60175.A0A1V6YYP6"/>
<feature type="compositionally biased region" description="Polar residues" evidence="1">
    <location>
        <begin position="290"/>
        <end position="307"/>
    </location>
</feature>
<feature type="compositionally biased region" description="Polar residues" evidence="1">
    <location>
        <begin position="398"/>
        <end position="412"/>
    </location>
</feature>
<proteinExistence type="predicted"/>
<evidence type="ECO:0000256" key="1">
    <source>
        <dbReference type="SAM" id="MobiDB-lite"/>
    </source>
</evidence>
<protein>
    <submittedName>
        <fullName evidence="2">Uncharacterized protein</fullName>
    </submittedName>
</protein>
<feature type="region of interest" description="Disordered" evidence="1">
    <location>
        <begin position="377"/>
        <end position="413"/>
    </location>
</feature>
<feature type="compositionally biased region" description="Polar residues" evidence="1">
    <location>
        <begin position="189"/>
        <end position="199"/>
    </location>
</feature>
<feature type="compositionally biased region" description="Polar residues" evidence="1">
    <location>
        <begin position="220"/>
        <end position="229"/>
    </location>
</feature>
<feature type="compositionally biased region" description="Polar residues" evidence="1">
    <location>
        <begin position="252"/>
        <end position="271"/>
    </location>
</feature>
<sequence length="492" mass="53210">MERKLSEKATKIRRRLTFIRSSSARGLESTPVSPIDASPSSSRPRSTTNPESPTHESTWDSRDPNSEGVYSFTDEPGYFRPASPLIDRQEIEADLEADIKHACAMLSHSIDRGIPTELTYRSAMPVRTDGQNPAGQPSGDAAPSSLEQHAILLSAARPIKPETGSTTKHDSGVGTSFSSPNQPGRPYENSVSGTDTSTRFHNKQPSASPPHSASPGPRCRSQSLATTVEDNQRERANSSSPVPFPYSPPQSNSEWISRPTTLDSPVSSLNESEQKFEATESELETEPKTKSATKTIETKPETSSSAVPPQEAPYLDGAGGGAWLRASREIHLINEEKPTTIEPKTTKPLTRFYSSCNQTTGSVNSCEWPTDFREDRDPSVYGKVSPASPLGAGRATVSRPQTGNPRLATASTNEEKLSGRYPYQSLAGSGRGVSYSSSCLGDESKHQERVLSVAMPGSLSKNNRRKKASLLLRKLAGLGPRRKVNDNGNEVC</sequence>
<feature type="compositionally biased region" description="Low complexity" evidence="1">
    <location>
        <begin position="205"/>
        <end position="215"/>
    </location>
</feature>
<feature type="compositionally biased region" description="Low complexity" evidence="1">
    <location>
        <begin position="31"/>
        <end position="52"/>
    </location>
</feature>
<dbReference type="AlphaFoldDB" id="A0A1V6YYP6"/>
<name>A0A1V6YYP6_PENNA</name>
<dbReference type="EMBL" id="MOOB01000007">
    <property type="protein sequence ID" value="OQE92477.1"/>
    <property type="molecule type" value="Genomic_DNA"/>
</dbReference>
<evidence type="ECO:0000313" key="3">
    <source>
        <dbReference type="Proteomes" id="UP000191691"/>
    </source>
</evidence>
<dbReference type="OMA" id="IKHACAM"/>
<feature type="region of interest" description="Disordered" evidence="1">
    <location>
        <begin position="23"/>
        <end position="85"/>
    </location>
</feature>
<reference evidence="3" key="1">
    <citation type="journal article" date="2017" name="Nat. Microbiol.">
        <title>Global analysis of biosynthetic gene clusters reveals vast potential of secondary metabolite production in Penicillium species.</title>
        <authorList>
            <person name="Nielsen J.C."/>
            <person name="Grijseels S."/>
            <person name="Prigent S."/>
            <person name="Ji B."/>
            <person name="Dainat J."/>
            <person name="Nielsen K.F."/>
            <person name="Frisvad J.C."/>
            <person name="Workman M."/>
            <person name="Nielsen J."/>
        </authorList>
    </citation>
    <scope>NUCLEOTIDE SEQUENCE [LARGE SCALE GENOMIC DNA]</scope>
    <source>
        <strain evidence="3">IBT 13039</strain>
    </source>
</reference>
<keyword evidence="3" id="KW-1185">Reference proteome</keyword>
<feature type="region of interest" description="Disordered" evidence="1">
    <location>
        <begin position="157"/>
        <end position="320"/>
    </location>
</feature>
<gene>
    <name evidence="2" type="ORF">PENNAL_c0007G04144</name>
</gene>
<comment type="caution">
    <text evidence="2">The sequence shown here is derived from an EMBL/GenBank/DDBJ whole genome shotgun (WGS) entry which is preliminary data.</text>
</comment>
<evidence type="ECO:0000313" key="2">
    <source>
        <dbReference type="EMBL" id="OQE92477.1"/>
    </source>
</evidence>
<organism evidence="2 3">
    <name type="scientific">Penicillium nalgiovense</name>
    <dbReference type="NCBI Taxonomy" id="60175"/>
    <lineage>
        <taxon>Eukaryota</taxon>
        <taxon>Fungi</taxon>
        <taxon>Dikarya</taxon>
        <taxon>Ascomycota</taxon>
        <taxon>Pezizomycotina</taxon>
        <taxon>Eurotiomycetes</taxon>
        <taxon>Eurotiomycetidae</taxon>
        <taxon>Eurotiales</taxon>
        <taxon>Aspergillaceae</taxon>
        <taxon>Penicillium</taxon>
    </lineage>
</organism>
<accession>A0A1V6YYP6</accession>
<feature type="compositionally biased region" description="Basic and acidic residues" evidence="1">
    <location>
        <begin position="53"/>
        <end position="65"/>
    </location>
</feature>
<feature type="compositionally biased region" description="Polar residues" evidence="1">
    <location>
        <begin position="173"/>
        <end position="182"/>
    </location>
</feature>